<proteinExistence type="predicted"/>
<dbReference type="Proteomes" id="UP001231166">
    <property type="component" value="Plasmid pRho-VOC14-L"/>
</dbReference>
<dbReference type="AlphaFoldDB" id="A0AAX3YUT0"/>
<reference evidence="2" key="1">
    <citation type="submission" date="2022-12" db="EMBL/GenBank/DDBJ databases">
        <authorList>
            <person name="Krivoruchko A.V."/>
            <person name="Elkin A."/>
        </authorList>
    </citation>
    <scope>NUCLEOTIDE SEQUENCE</scope>
    <source>
        <strain evidence="2">IEGM 249</strain>
    </source>
</reference>
<evidence type="ECO:0000256" key="1">
    <source>
        <dbReference type="SAM" id="Phobius"/>
    </source>
</evidence>
<keyword evidence="4" id="KW-1185">Reference proteome</keyword>
<evidence type="ECO:0000313" key="4">
    <source>
        <dbReference type="Proteomes" id="UP001066327"/>
    </source>
</evidence>
<reference evidence="3" key="2">
    <citation type="submission" date="2023-07" db="EMBL/GenBank/DDBJ databases">
        <title>Genomic analysis of Rhodococcus opacus VOC-14 with glycol ethers degradation activity.</title>
        <authorList>
            <person name="Narkevich D.A."/>
            <person name="Hlushen A.M."/>
            <person name="Akhremchuk A.E."/>
            <person name="Sikolenko M.A."/>
            <person name="Valentovich L.N."/>
        </authorList>
    </citation>
    <scope>NUCLEOTIDE SEQUENCE</scope>
    <source>
        <strain evidence="3">VOC-14</strain>
        <plasmid evidence="3">pRho-VOC14-L</plasmid>
    </source>
</reference>
<keyword evidence="3" id="KW-0614">Plasmid</keyword>
<protein>
    <submittedName>
        <fullName evidence="3">Uncharacterized protein</fullName>
    </submittedName>
</protein>
<organism evidence="3 5">
    <name type="scientific">Rhodococcus opacus</name>
    <name type="common">Nocardia opaca</name>
    <dbReference type="NCBI Taxonomy" id="37919"/>
    <lineage>
        <taxon>Bacteria</taxon>
        <taxon>Bacillati</taxon>
        <taxon>Actinomycetota</taxon>
        <taxon>Actinomycetes</taxon>
        <taxon>Mycobacteriales</taxon>
        <taxon>Nocardiaceae</taxon>
        <taxon>Rhodococcus</taxon>
    </lineage>
</organism>
<dbReference type="Proteomes" id="UP001066327">
    <property type="component" value="Unassembled WGS sequence"/>
</dbReference>
<feature type="transmembrane region" description="Helical" evidence="1">
    <location>
        <begin position="35"/>
        <end position="58"/>
    </location>
</feature>
<dbReference type="RefSeq" id="WP_269593092.1">
    <property type="nucleotide sequence ID" value="NZ_CP130956.1"/>
</dbReference>
<evidence type="ECO:0000313" key="5">
    <source>
        <dbReference type="Proteomes" id="UP001231166"/>
    </source>
</evidence>
<keyword evidence="1" id="KW-1133">Transmembrane helix</keyword>
<evidence type="ECO:0000313" key="2">
    <source>
        <dbReference type="EMBL" id="MCZ4590506.1"/>
    </source>
</evidence>
<sequence>MTFTGLGLVLAGVLTLVLVRVGDPNSGHWPALDVILRMAAFLCGAPLLAGGVLCCVWARPLSRYIDLTSAHMPQERRCRM</sequence>
<dbReference type="EMBL" id="JAPWIS010000052">
    <property type="protein sequence ID" value="MCZ4590506.1"/>
    <property type="molecule type" value="Genomic_DNA"/>
</dbReference>
<name>A0AAX3YUT0_RHOOP</name>
<dbReference type="EMBL" id="CP130956">
    <property type="protein sequence ID" value="WLF52229.1"/>
    <property type="molecule type" value="Genomic_DNA"/>
</dbReference>
<evidence type="ECO:0000313" key="3">
    <source>
        <dbReference type="EMBL" id="WLF52229.1"/>
    </source>
</evidence>
<accession>A0AAX3YUT0</accession>
<keyword evidence="1" id="KW-0812">Transmembrane</keyword>
<keyword evidence="1" id="KW-0472">Membrane</keyword>
<gene>
    <name evidence="2" type="ORF">O4328_44010</name>
    <name evidence="3" type="ORF">Q5707_43275</name>
</gene>
<geneLocation type="plasmid" evidence="3 5">
    <name>pRho-VOC14-L</name>
</geneLocation>